<dbReference type="PANTHER" id="PTHR11709:SF502">
    <property type="entry name" value="MULTICOPPER OXIDASE"/>
    <property type="match status" value="1"/>
</dbReference>
<name>A0A6G1JIL7_9PLEO</name>
<dbReference type="Pfam" id="PF07731">
    <property type="entry name" value="Cu-oxidase_2"/>
    <property type="match status" value="1"/>
</dbReference>
<dbReference type="Gene3D" id="2.60.40.420">
    <property type="entry name" value="Cupredoxins - blue copper proteins"/>
    <property type="match status" value="2"/>
</dbReference>
<dbReference type="PANTHER" id="PTHR11709">
    <property type="entry name" value="MULTI-COPPER OXIDASE"/>
    <property type="match status" value="1"/>
</dbReference>
<evidence type="ECO:0000256" key="1">
    <source>
        <dbReference type="ARBA" id="ARBA00010609"/>
    </source>
</evidence>
<dbReference type="InterPro" id="IPR008972">
    <property type="entry name" value="Cupredoxin"/>
</dbReference>
<evidence type="ECO:0000313" key="5">
    <source>
        <dbReference type="Proteomes" id="UP000799291"/>
    </source>
</evidence>
<dbReference type="GO" id="GO:0016491">
    <property type="term" value="F:oxidoreductase activity"/>
    <property type="evidence" value="ECO:0007669"/>
    <property type="project" value="InterPro"/>
</dbReference>
<gene>
    <name evidence="4" type="ORF">K458DRAFT_426860</name>
</gene>
<proteinExistence type="inferred from homology"/>
<dbReference type="InterPro" id="IPR011706">
    <property type="entry name" value="Cu-oxidase_C"/>
</dbReference>
<dbReference type="Proteomes" id="UP000799291">
    <property type="component" value="Unassembled WGS sequence"/>
</dbReference>
<sequence length="368" mass="39996">MDPGRGSPNSYGVDQLSITVAQAVSWGLAAVRKRGESRLPMYQFCGSAEQFCGAGCLHGFGDCSTNSTSVASNLTATATRNLTPRATTESICPAINETMYRTETPRLSSPHSDFFRIINGAIQSSYKFYIDVHQLEVINMGFTSIQPYTTDVLSIEIAQRYMWMRADNQNTCATTLQADDIKGIVHYSGSNSTAVPTSTKRNYTGGCVDEPLASLIPMAQLNPTNSDVSFTKDDTIAANSDLLFKWYLSGTTLMSRNEDPTLVRVLANGTAPTYSGDLIPDLPEMCKWIYIIVESAIPLNHPIHLHGHDFFILVAGSGSYSSSTPLNLVNPPRRDTASMHMADAWSCWVVYFYGVCAADCGKGGGRVG</sequence>
<dbReference type="SUPFAM" id="SSF49503">
    <property type="entry name" value="Cupredoxins"/>
    <property type="match status" value="2"/>
</dbReference>
<reference evidence="4" key="1">
    <citation type="journal article" date="2020" name="Stud. Mycol.">
        <title>101 Dothideomycetes genomes: a test case for predicting lifestyles and emergence of pathogens.</title>
        <authorList>
            <person name="Haridas S."/>
            <person name="Albert R."/>
            <person name="Binder M."/>
            <person name="Bloem J."/>
            <person name="Labutti K."/>
            <person name="Salamov A."/>
            <person name="Andreopoulos B."/>
            <person name="Baker S."/>
            <person name="Barry K."/>
            <person name="Bills G."/>
            <person name="Bluhm B."/>
            <person name="Cannon C."/>
            <person name="Castanera R."/>
            <person name="Culley D."/>
            <person name="Daum C."/>
            <person name="Ezra D."/>
            <person name="Gonzalez J."/>
            <person name="Henrissat B."/>
            <person name="Kuo A."/>
            <person name="Liang C."/>
            <person name="Lipzen A."/>
            <person name="Lutzoni F."/>
            <person name="Magnuson J."/>
            <person name="Mondo S."/>
            <person name="Nolan M."/>
            <person name="Ohm R."/>
            <person name="Pangilinan J."/>
            <person name="Park H.-J."/>
            <person name="Ramirez L."/>
            <person name="Alfaro M."/>
            <person name="Sun H."/>
            <person name="Tritt A."/>
            <person name="Yoshinaga Y."/>
            <person name="Zwiers L.-H."/>
            <person name="Turgeon B."/>
            <person name="Goodwin S."/>
            <person name="Spatafora J."/>
            <person name="Crous P."/>
            <person name="Grigoriev I."/>
        </authorList>
    </citation>
    <scope>NUCLEOTIDE SEQUENCE</scope>
    <source>
        <strain evidence="4">CBS 122367</strain>
    </source>
</reference>
<feature type="domain" description="Plastocyanin-like" evidence="3">
    <location>
        <begin position="286"/>
        <end position="341"/>
    </location>
</feature>
<accession>A0A6G1JIL7</accession>
<keyword evidence="5" id="KW-1185">Reference proteome</keyword>
<dbReference type="InterPro" id="IPR001117">
    <property type="entry name" value="Cu-oxidase_2nd"/>
</dbReference>
<evidence type="ECO:0000259" key="3">
    <source>
        <dbReference type="Pfam" id="PF07731"/>
    </source>
</evidence>
<dbReference type="Pfam" id="PF00394">
    <property type="entry name" value="Cu-oxidase"/>
    <property type="match status" value="1"/>
</dbReference>
<protein>
    <submittedName>
        <fullName evidence="4">Multicopper oxidase</fullName>
    </submittedName>
</protein>
<organism evidence="4 5">
    <name type="scientific">Lentithecium fluviatile CBS 122367</name>
    <dbReference type="NCBI Taxonomy" id="1168545"/>
    <lineage>
        <taxon>Eukaryota</taxon>
        <taxon>Fungi</taxon>
        <taxon>Dikarya</taxon>
        <taxon>Ascomycota</taxon>
        <taxon>Pezizomycotina</taxon>
        <taxon>Dothideomycetes</taxon>
        <taxon>Pleosporomycetidae</taxon>
        <taxon>Pleosporales</taxon>
        <taxon>Massarineae</taxon>
        <taxon>Lentitheciaceae</taxon>
        <taxon>Lentithecium</taxon>
    </lineage>
</organism>
<feature type="domain" description="Plastocyanin-like" evidence="2">
    <location>
        <begin position="114"/>
        <end position="162"/>
    </location>
</feature>
<dbReference type="AlphaFoldDB" id="A0A6G1JIL7"/>
<evidence type="ECO:0000259" key="2">
    <source>
        <dbReference type="Pfam" id="PF00394"/>
    </source>
</evidence>
<dbReference type="EMBL" id="MU005571">
    <property type="protein sequence ID" value="KAF2690015.1"/>
    <property type="molecule type" value="Genomic_DNA"/>
</dbReference>
<evidence type="ECO:0000313" key="4">
    <source>
        <dbReference type="EMBL" id="KAF2690015.1"/>
    </source>
</evidence>
<dbReference type="InterPro" id="IPR045087">
    <property type="entry name" value="Cu-oxidase_fam"/>
</dbReference>
<comment type="similarity">
    <text evidence="1">Belongs to the multicopper oxidase family.</text>
</comment>
<dbReference type="GO" id="GO:0005507">
    <property type="term" value="F:copper ion binding"/>
    <property type="evidence" value="ECO:0007669"/>
    <property type="project" value="InterPro"/>
</dbReference>
<dbReference type="OrthoDB" id="2121828at2759"/>